<keyword evidence="4" id="KW-0249">Electron transport</keyword>
<dbReference type="OrthoDB" id="7933886at2"/>
<keyword evidence="2 6" id="KW-0349">Heme</keyword>
<protein>
    <recommendedName>
        <fullName evidence="9">Cytochrome c domain-containing protein</fullName>
    </recommendedName>
</protein>
<dbReference type="GO" id="GO:0005506">
    <property type="term" value="F:iron ion binding"/>
    <property type="evidence" value="ECO:0007669"/>
    <property type="project" value="InterPro"/>
</dbReference>
<feature type="binding site" description="axial binding residue" evidence="7">
    <location>
        <position position="52"/>
    </location>
    <ligand>
        <name>heme c</name>
        <dbReference type="ChEBI" id="CHEBI:61717"/>
    </ligand>
    <ligandPart>
        <name>Fe</name>
        <dbReference type="ChEBI" id="CHEBI:18248"/>
    </ligandPart>
</feature>
<evidence type="ECO:0000256" key="4">
    <source>
        <dbReference type="ARBA" id="ARBA00022982"/>
    </source>
</evidence>
<dbReference type="InterPro" id="IPR051811">
    <property type="entry name" value="Cytochrome_c550/c551-like"/>
</dbReference>
<gene>
    <name evidence="10" type="ORF">CHR53_08515</name>
</gene>
<dbReference type="EMBL" id="CP022572">
    <property type="protein sequence ID" value="AZU64899.1"/>
    <property type="molecule type" value="Genomic_DNA"/>
</dbReference>
<name>A0A3T0I6C7_9BACI</name>
<evidence type="ECO:0000313" key="11">
    <source>
        <dbReference type="Proteomes" id="UP000282892"/>
    </source>
</evidence>
<dbReference type="InterPro" id="IPR009056">
    <property type="entry name" value="Cyt_c-like_dom"/>
</dbReference>
<evidence type="ECO:0000313" key="10">
    <source>
        <dbReference type="EMBL" id="AZU64899.1"/>
    </source>
</evidence>
<dbReference type="InterPro" id="IPR012218">
    <property type="entry name" value="Cyt_c_BACSU-c550-type"/>
</dbReference>
<evidence type="ECO:0000256" key="3">
    <source>
        <dbReference type="ARBA" id="ARBA00022723"/>
    </source>
</evidence>
<dbReference type="AlphaFoldDB" id="A0A3T0I6C7"/>
<dbReference type="SUPFAM" id="SSF46626">
    <property type="entry name" value="Cytochrome c"/>
    <property type="match status" value="1"/>
</dbReference>
<reference evidence="10 11" key="1">
    <citation type="submission" date="2017-07" db="EMBL/GenBank/DDBJ databases">
        <title>The complete genome sequence of Bacillus mesonae strain H20-5, an efficient strain improving plant abiotic stress resistance.</title>
        <authorList>
            <person name="Kim S.Y."/>
            <person name="Song H."/>
            <person name="Sang M.K."/>
            <person name="Weon H.-Y."/>
            <person name="Song J."/>
        </authorList>
    </citation>
    <scope>NUCLEOTIDE SEQUENCE [LARGE SCALE GENOMIC DNA]</scope>
    <source>
        <strain evidence="10 11">H20-5</strain>
    </source>
</reference>
<dbReference type="InterPro" id="IPR036909">
    <property type="entry name" value="Cyt_c-like_dom_sf"/>
</dbReference>
<keyword evidence="5 7" id="KW-0408">Iron</keyword>
<dbReference type="PANTHER" id="PTHR37823">
    <property type="entry name" value="CYTOCHROME C-553-LIKE"/>
    <property type="match status" value="1"/>
</dbReference>
<dbReference type="KEGG" id="nmk:CHR53_08515"/>
<dbReference type="Pfam" id="PF13442">
    <property type="entry name" value="Cytochrome_CBB3"/>
    <property type="match status" value="1"/>
</dbReference>
<evidence type="ECO:0000256" key="6">
    <source>
        <dbReference type="PIRSR" id="PIRSR000025-1"/>
    </source>
</evidence>
<comment type="PTM">
    <text evidence="6">Binds 1 heme c group covalently per subunit.</text>
</comment>
<feature type="binding site" description="covalent" evidence="6">
    <location>
        <position position="51"/>
    </location>
    <ligand>
        <name>heme c</name>
        <dbReference type="ChEBI" id="CHEBI:61717"/>
    </ligand>
</feature>
<dbReference type="GO" id="GO:0016020">
    <property type="term" value="C:membrane"/>
    <property type="evidence" value="ECO:0007669"/>
    <property type="project" value="InterPro"/>
</dbReference>
<dbReference type="GO" id="GO:0009055">
    <property type="term" value="F:electron transfer activity"/>
    <property type="evidence" value="ECO:0007669"/>
    <property type="project" value="InterPro"/>
</dbReference>
<dbReference type="PANTHER" id="PTHR37823:SF4">
    <property type="entry name" value="MENAQUINOL-CYTOCHROME C REDUCTASE CYTOCHROME B_C SUBUNIT"/>
    <property type="match status" value="1"/>
</dbReference>
<dbReference type="Proteomes" id="UP000282892">
    <property type="component" value="Chromosome"/>
</dbReference>
<evidence type="ECO:0000256" key="1">
    <source>
        <dbReference type="ARBA" id="ARBA00022448"/>
    </source>
</evidence>
<feature type="region of interest" description="Disordered" evidence="8">
    <location>
        <begin position="1"/>
        <end position="41"/>
    </location>
</feature>
<feature type="binding site" description="covalent" evidence="6">
    <location>
        <position position="48"/>
    </location>
    <ligand>
        <name>heme c</name>
        <dbReference type="ChEBI" id="CHEBI:61717"/>
    </ligand>
</feature>
<keyword evidence="1" id="KW-0813">Transport</keyword>
<organism evidence="10 11">
    <name type="scientific">Neobacillus mesonae</name>
    <dbReference type="NCBI Taxonomy" id="1193713"/>
    <lineage>
        <taxon>Bacteria</taxon>
        <taxon>Bacillati</taxon>
        <taxon>Bacillota</taxon>
        <taxon>Bacilli</taxon>
        <taxon>Bacillales</taxon>
        <taxon>Bacillaceae</taxon>
        <taxon>Neobacillus</taxon>
    </lineage>
</organism>
<evidence type="ECO:0000259" key="9">
    <source>
        <dbReference type="PROSITE" id="PS51007"/>
    </source>
</evidence>
<feature type="domain" description="Cytochrome c" evidence="9">
    <location>
        <begin position="35"/>
        <end position="109"/>
    </location>
</feature>
<dbReference type="PIRSF" id="PIRSF000025">
    <property type="entry name" value="Cytc_Bsub_c550"/>
    <property type="match status" value="1"/>
</dbReference>
<accession>A0A3T0I6C7</accession>
<dbReference type="STRING" id="1193713.GCA_001636315_04146"/>
<feature type="compositionally biased region" description="Basic and acidic residues" evidence="8">
    <location>
        <begin position="13"/>
        <end position="24"/>
    </location>
</feature>
<keyword evidence="11" id="KW-1185">Reference proteome</keyword>
<proteinExistence type="predicted"/>
<dbReference type="Gene3D" id="1.10.760.10">
    <property type="entry name" value="Cytochrome c-like domain"/>
    <property type="match status" value="1"/>
</dbReference>
<evidence type="ECO:0000256" key="2">
    <source>
        <dbReference type="ARBA" id="ARBA00022617"/>
    </source>
</evidence>
<sequence>MFLVSLTACGGGTDKDTTKDKDTTTNKTEQQAPAPTSADGEKVYQGTCAACHGGDLKGGVGPNLTKIGSELSKDDILNIIHKGKGQMPAQTQLSDADADAVATWLAAKK</sequence>
<evidence type="ECO:0000256" key="8">
    <source>
        <dbReference type="SAM" id="MobiDB-lite"/>
    </source>
</evidence>
<evidence type="ECO:0000256" key="7">
    <source>
        <dbReference type="PIRSR" id="PIRSR000025-2"/>
    </source>
</evidence>
<dbReference type="GO" id="GO:0020037">
    <property type="term" value="F:heme binding"/>
    <property type="evidence" value="ECO:0007669"/>
    <property type="project" value="InterPro"/>
</dbReference>
<evidence type="ECO:0000256" key="5">
    <source>
        <dbReference type="ARBA" id="ARBA00023004"/>
    </source>
</evidence>
<dbReference type="PROSITE" id="PS51007">
    <property type="entry name" value="CYTC"/>
    <property type="match status" value="1"/>
</dbReference>
<feature type="binding site" description="axial binding residue" evidence="7">
    <location>
        <position position="87"/>
    </location>
    <ligand>
        <name>heme c</name>
        <dbReference type="ChEBI" id="CHEBI:61717"/>
    </ligand>
    <ligandPart>
        <name>Fe</name>
        <dbReference type="ChEBI" id="CHEBI:18248"/>
    </ligandPart>
</feature>
<keyword evidence="3 7" id="KW-0479">Metal-binding</keyword>